<dbReference type="Proteomes" id="UP000236319">
    <property type="component" value="Unassembled WGS sequence"/>
</dbReference>
<reference evidence="2 3" key="1">
    <citation type="journal article" date="2017" name="BMC Genomics">
        <title>Whole-genome assembly of Babesia ovata and comparative genomics between closely related pathogens.</title>
        <authorList>
            <person name="Yamagishi J."/>
            <person name="Asada M."/>
            <person name="Hakimi H."/>
            <person name="Tanaka T.Q."/>
            <person name="Sugimoto C."/>
            <person name="Kawazu S."/>
        </authorList>
    </citation>
    <scope>NUCLEOTIDE SEQUENCE [LARGE SCALE GENOMIC DNA]</scope>
    <source>
        <strain evidence="2 3">Miyake</strain>
    </source>
</reference>
<accession>A0A2H6K9A7</accession>
<gene>
    <name evidence="2" type="ORF">BOVATA_010630</name>
</gene>
<dbReference type="VEuPathDB" id="PiroplasmaDB:BOVATA_010630"/>
<comment type="caution">
    <text evidence="2">The sequence shown here is derived from an EMBL/GenBank/DDBJ whole genome shotgun (WGS) entry which is preliminary data.</text>
</comment>
<dbReference type="AlphaFoldDB" id="A0A2H6K9A7"/>
<dbReference type="EMBL" id="BDSA01000001">
    <property type="protein sequence ID" value="GBE59570.1"/>
    <property type="molecule type" value="Genomic_DNA"/>
</dbReference>
<organism evidence="2 3">
    <name type="scientific">Babesia ovata</name>
    <dbReference type="NCBI Taxonomy" id="189622"/>
    <lineage>
        <taxon>Eukaryota</taxon>
        <taxon>Sar</taxon>
        <taxon>Alveolata</taxon>
        <taxon>Apicomplexa</taxon>
        <taxon>Aconoidasida</taxon>
        <taxon>Piroplasmida</taxon>
        <taxon>Babesiidae</taxon>
        <taxon>Babesia</taxon>
    </lineage>
</organism>
<dbReference type="GeneID" id="39873340"/>
<dbReference type="RefSeq" id="XP_028865813.1">
    <property type="nucleotide sequence ID" value="XM_029009980.1"/>
</dbReference>
<feature type="compositionally biased region" description="Polar residues" evidence="1">
    <location>
        <begin position="198"/>
        <end position="226"/>
    </location>
</feature>
<evidence type="ECO:0000313" key="2">
    <source>
        <dbReference type="EMBL" id="GBE59570.1"/>
    </source>
</evidence>
<proteinExistence type="predicted"/>
<feature type="compositionally biased region" description="Low complexity" evidence="1">
    <location>
        <begin position="287"/>
        <end position="299"/>
    </location>
</feature>
<evidence type="ECO:0000256" key="1">
    <source>
        <dbReference type="SAM" id="MobiDB-lite"/>
    </source>
</evidence>
<protein>
    <submittedName>
        <fullName evidence="2">RNase H, putative</fullName>
    </submittedName>
</protein>
<sequence>MSQTQDPGVSFETFLDALVEERVLDLNYNGVLPSLIASLRRSGWYFESTPFGPRSKAASIFFKASLHKESYRKCGVEPIFKPHETQKYLQRRQTIVHYFKRAKSAPPEQKPVAPNGVDYLKRTMDYMYYLPRGEGGHIDAFCNRIITGDELVFTESDPLTGSDKSDADVADSAIAGTKAVEPNVGSPNVKGEYGFNSATSGSESCSGFGTEGDMSQDSSVTGGTQETYEDPYVIKKRRMDPFDTYIPLISASSGDSTPNASGEHVAEPHTGGYLDTTCATDASSPTNDLSNDSSANLSNTGEPSCSDSGVSAGSVGASAANASAEKPERSHFCNTSVIMYGRANLLTPCYYVIKQLLSKPMSELLAYPEHFRTRCSFVLWQNPCLQHLCGREIRYEYRTNEATAAKVIDILSNKKSKCCVVEDVDALPEELQLVIAKHMQKNERPFFFLSSQINRVSPVLRGFSFNFRVPPMNVDMLVERALSQKLCPGLFVGLTKKSIHEYAHRARGDVVALYCTLVSLQQKKTVSSRRDSLPLRRIVHCIAFQEKTLRTIMFIKNSVSSLASAYNRDPTIFWLEFLDEVNAVGRAELLKHREKFHHLIAQVCSNMC</sequence>
<feature type="compositionally biased region" description="Polar residues" evidence="1">
    <location>
        <begin position="277"/>
        <end position="286"/>
    </location>
</feature>
<feature type="region of interest" description="Disordered" evidence="1">
    <location>
        <begin position="249"/>
        <end position="310"/>
    </location>
</feature>
<feature type="region of interest" description="Disordered" evidence="1">
    <location>
        <begin position="198"/>
        <end position="231"/>
    </location>
</feature>
<name>A0A2H6K9A7_9APIC</name>
<feature type="compositionally biased region" description="Polar residues" evidence="1">
    <location>
        <begin position="250"/>
        <end position="260"/>
    </location>
</feature>
<evidence type="ECO:0000313" key="3">
    <source>
        <dbReference type="Proteomes" id="UP000236319"/>
    </source>
</evidence>
<dbReference type="OrthoDB" id="360916at2759"/>
<keyword evidence="3" id="KW-1185">Reference proteome</keyword>